<comment type="similarity">
    <text evidence="1">Belongs to the PPR family. P subfamily.</text>
</comment>
<protein>
    <recommendedName>
        <fullName evidence="7">Pentatricopeptide repeat-containing protein</fullName>
    </recommendedName>
</protein>
<evidence type="ECO:0000256" key="1">
    <source>
        <dbReference type="ARBA" id="ARBA00007626"/>
    </source>
</evidence>
<feature type="compositionally biased region" description="Basic residues" evidence="4">
    <location>
        <begin position="1"/>
        <end position="10"/>
    </location>
</feature>
<proteinExistence type="inferred from homology"/>
<dbReference type="InterPro" id="IPR050667">
    <property type="entry name" value="PPR-containing_protein"/>
</dbReference>
<dbReference type="InterPro" id="IPR002885">
    <property type="entry name" value="PPR_rpt"/>
</dbReference>
<evidence type="ECO:0000256" key="2">
    <source>
        <dbReference type="ARBA" id="ARBA00022737"/>
    </source>
</evidence>
<evidence type="ECO:0000313" key="5">
    <source>
        <dbReference type="EMBL" id="KAK9940425.1"/>
    </source>
</evidence>
<name>A0AAW1XWZ3_RUBAR</name>
<dbReference type="Pfam" id="PF13041">
    <property type="entry name" value="PPR_2"/>
    <property type="match status" value="2"/>
</dbReference>
<dbReference type="NCBIfam" id="TIGR00756">
    <property type="entry name" value="PPR"/>
    <property type="match status" value="5"/>
</dbReference>
<dbReference type="AlphaFoldDB" id="A0AAW1XWZ3"/>
<dbReference type="EMBL" id="JBEDUW010000003">
    <property type="protein sequence ID" value="KAK9940425.1"/>
    <property type="molecule type" value="Genomic_DNA"/>
</dbReference>
<keyword evidence="2" id="KW-0677">Repeat</keyword>
<keyword evidence="6" id="KW-1185">Reference proteome</keyword>
<reference evidence="5 6" key="1">
    <citation type="journal article" date="2023" name="G3 (Bethesda)">
        <title>A chromosome-length genome assembly and annotation of blackberry (Rubus argutus, cv. 'Hillquist').</title>
        <authorList>
            <person name="Bruna T."/>
            <person name="Aryal R."/>
            <person name="Dudchenko O."/>
            <person name="Sargent D.J."/>
            <person name="Mead D."/>
            <person name="Buti M."/>
            <person name="Cavallini A."/>
            <person name="Hytonen T."/>
            <person name="Andres J."/>
            <person name="Pham M."/>
            <person name="Weisz D."/>
            <person name="Mascagni F."/>
            <person name="Usai G."/>
            <person name="Natali L."/>
            <person name="Bassil N."/>
            <person name="Fernandez G.E."/>
            <person name="Lomsadze A."/>
            <person name="Armour M."/>
            <person name="Olukolu B."/>
            <person name="Poorten T."/>
            <person name="Britton C."/>
            <person name="Davik J."/>
            <person name="Ashrafi H."/>
            <person name="Aiden E.L."/>
            <person name="Borodovsky M."/>
            <person name="Worthington M."/>
        </authorList>
    </citation>
    <scope>NUCLEOTIDE SEQUENCE [LARGE SCALE GENOMIC DNA]</scope>
    <source>
        <strain evidence="5">PI 553951</strain>
    </source>
</reference>
<feature type="repeat" description="PPR" evidence="3">
    <location>
        <begin position="190"/>
        <end position="224"/>
    </location>
</feature>
<organism evidence="5 6">
    <name type="scientific">Rubus argutus</name>
    <name type="common">Southern blackberry</name>
    <dbReference type="NCBI Taxonomy" id="59490"/>
    <lineage>
        <taxon>Eukaryota</taxon>
        <taxon>Viridiplantae</taxon>
        <taxon>Streptophyta</taxon>
        <taxon>Embryophyta</taxon>
        <taxon>Tracheophyta</taxon>
        <taxon>Spermatophyta</taxon>
        <taxon>Magnoliopsida</taxon>
        <taxon>eudicotyledons</taxon>
        <taxon>Gunneridae</taxon>
        <taxon>Pentapetalae</taxon>
        <taxon>rosids</taxon>
        <taxon>fabids</taxon>
        <taxon>Rosales</taxon>
        <taxon>Rosaceae</taxon>
        <taxon>Rosoideae</taxon>
        <taxon>Rosoideae incertae sedis</taxon>
        <taxon>Rubus</taxon>
    </lineage>
</organism>
<sequence>MKLTRPHRPRTNPLIHSKPRNLCASPNSTPKDDDENDDPHFVSNLSDVVRGKQSWKMAFSDPFISSSLKPHHVEKVLIQNIRNPRLALRFFNFLGLHKSFNHSTTSFCILIHALVQSSLFWPATSLLQTLLLRGLSPNEVFQSLLNSFKKFNCSSSLGFDLLVQNYVQNKRVLDGVVVVRLMRECKILPEVRTLNALLNGLVRSRHFNMVLQLFDELVNVGLRPDAYMYTAMVKSLCELKDLHKANEVIRYAESNGCELSVVTYNVLIHGLCKWQRVWEAVKIKNLLSRKGLKADMVTYCTLVLGLCKVQEFEVGMALMKEMIEMGFVPSEAALSGLMEGLRRKGNIEDAFDLVNKMGEVGVMPNCLLTMR</sequence>
<evidence type="ECO:0000313" key="6">
    <source>
        <dbReference type="Proteomes" id="UP001457282"/>
    </source>
</evidence>
<accession>A0AAW1XWZ3</accession>
<dbReference type="PANTHER" id="PTHR47939">
    <property type="entry name" value="MEMBRANE-ASSOCIATED SALT-INDUCIBLE PROTEIN-LIKE"/>
    <property type="match status" value="1"/>
</dbReference>
<feature type="region of interest" description="Disordered" evidence="4">
    <location>
        <begin position="1"/>
        <end position="40"/>
    </location>
</feature>
<feature type="repeat" description="PPR" evidence="3">
    <location>
        <begin position="260"/>
        <end position="294"/>
    </location>
</feature>
<feature type="repeat" description="PPR" evidence="3">
    <location>
        <begin position="330"/>
        <end position="364"/>
    </location>
</feature>
<feature type="repeat" description="PPR" evidence="3">
    <location>
        <begin position="225"/>
        <end position="259"/>
    </location>
</feature>
<dbReference type="PANTHER" id="PTHR47939:SF14">
    <property type="entry name" value="PENTATRICOPEPTIDE REPEAT-CONTAINING PROTEIN MITOCHONDRIAL"/>
    <property type="match status" value="1"/>
</dbReference>
<comment type="caution">
    <text evidence="5">The sequence shown here is derived from an EMBL/GenBank/DDBJ whole genome shotgun (WGS) entry which is preliminary data.</text>
</comment>
<dbReference type="Gene3D" id="1.25.40.10">
    <property type="entry name" value="Tetratricopeptide repeat domain"/>
    <property type="match status" value="2"/>
</dbReference>
<dbReference type="InterPro" id="IPR011990">
    <property type="entry name" value="TPR-like_helical_dom_sf"/>
</dbReference>
<dbReference type="Proteomes" id="UP001457282">
    <property type="component" value="Unassembled WGS sequence"/>
</dbReference>
<evidence type="ECO:0000256" key="4">
    <source>
        <dbReference type="SAM" id="MobiDB-lite"/>
    </source>
</evidence>
<evidence type="ECO:0000256" key="3">
    <source>
        <dbReference type="PROSITE-ProRule" id="PRU00708"/>
    </source>
</evidence>
<dbReference type="Pfam" id="PF01535">
    <property type="entry name" value="PPR"/>
    <property type="match status" value="1"/>
</dbReference>
<gene>
    <name evidence="5" type="ORF">M0R45_017087</name>
</gene>
<feature type="repeat" description="PPR" evidence="3">
    <location>
        <begin position="295"/>
        <end position="329"/>
    </location>
</feature>
<dbReference type="PROSITE" id="PS51375">
    <property type="entry name" value="PPR"/>
    <property type="match status" value="5"/>
</dbReference>
<evidence type="ECO:0008006" key="7">
    <source>
        <dbReference type="Google" id="ProtNLM"/>
    </source>
</evidence>